<dbReference type="STRING" id="282301.A0A267GF10"/>
<keyword evidence="3" id="KW-1185">Reference proteome</keyword>
<dbReference type="EMBL" id="NIVC01000366">
    <property type="protein sequence ID" value="PAA84576.1"/>
    <property type="molecule type" value="Genomic_DNA"/>
</dbReference>
<gene>
    <name evidence="1" type="ORF">BOX15_Mlig003171g2</name>
    <name evidence="2" type="ORF">BOX15_Mlig003171g3</name>
</gene>
<accession>A0A267GF10</accession>
<organism evidence="2 3">
    <name type="scientific">Macrostomum lignano</name>
    <dbReference type="NCBI Taxonomy" id="282301"/>
    <lineage>
        <taxon>Eukaryota</taxon>
        <taxon>Metazoa</taxon>
        <taxon>Spiralia</taxon>
        <taxon>Lophotrochozoa</taxon>
        <taxon>Platyhelminthes</taxon>
        <taxon>Rhabditophora</taxon>
        <taxon>Macrostomorpha</taxon>
        <taxon>Macrostomida</taxon>
        <taxon>Macrostomidae</taxon>
        <taxon>Macrostomum</taxon>
    </lineage>
</organism>
<evidence type="ECO:0008006" key="4">
    <source>
        <dbReference type="Google" id="ProtNLM"/>
    </source>
</evidence>
<proteinExistence type="predicted"/>
<dbReference type="Proteomes" id="UP000215902">
    <property type="component" value="Unassembled WGS sequence"/>
</dbReference>
<evidence type="ECO:0000313" key="3">
    <source>
        <dbReference type="Proteomes" id="UP000215902"/>
    </source>
</evidence>
<comment type="caution">
    <text evidence="2">The sequence shown here is derived from an EMBL/GenBank/DDBJ whole genome shotgun (WGS) entry which is preliminary data.</text>
</comment>
<dbReference type="EMBL" id="NIVC01002087">
    <property type="protein sequence ID" value="PAA60958.1"/>
    <property type="molecule type" value="Genomic_DNA"/>
</dbReference>
<dbReference type="AlphaFoldDB" id="A0A267GF10"/>
<sequence>MYRPVSSIGPQTSVDPMEVMETLVAMEQRFRQVFQQILIDTDFPLKYDVASNEADGPLFFVLTKQPTSLTYVIEALPVVFDQSASKAHVKRVEELTYHPVFEDVIERYTKTRRKPNPVILETRSADFCYMVTIKIEVLPLDRSVRAVNFTLLREYQILLHIWESYRSDLNANKCNSDQLIGFPMPFEFRNIEGTKYDLPHGHSWEYYSPFGKLESLQRVSLTSITSSKDSRPIKSTLSYMSIEKVGPSLSYLMDLMLSQRKFFNISSALKVYDQLICRLLVMHKYSVIHGDINPSALCFGTGEAVNVLYLNNFEAALLAPTFGLPLPFFHDRFVSYSRVKDKSVHFVHDLESAFYVFLYLMLGRLPWDSRLGVSETESSTVAPVGVDISVNDIRSEKSRTMEEKEKFWQSSNQLLWMVKSIDTEFRDSMYRNFASDIVEAIYARVKESMSTCQSLSQSAYSKSVFITGTAPYNAYFGVRKIIASFFRFESRSNALKDPVWSAKTDMLFKEDANDRRIAWDLSSWCWNYLDADANSVKRQSSRKSQIVVSS</sequence>
<protein>
    <recommendedName>
        <fullName evidence="4">Protein kinase domain-containing protein</fullName>
    </recommendedName>
</protein>
<name>A0A267GF10_9PLAT</name>
<reference evidence="2 3" key="1">
    <citation type="submission" date="2017-06" db="EMBL/GenBank/DDBJ databases">
        <title>A platform for efficient transgenesis in Macrostomum lignano, a flatworm model organism for stem cell research.</title>
        <authorList>
            <person name="Berezikov E."/>
        </authorList>
    </citation>
    <scope>NUCLEOTIDE SEQUENCE [LARGE SCALE GENOMIC DNA]</scope>
    <source>
        <strain evidence="2">DV1</strain>
        <tissue evidence="2">Whole organism</tissue>
    </source>
</reference>
<dbReference type="InterPro" id="IPR011009">
    <property type="entry name" value="Kinase-like_dom_sf"/>
</dbReference>
<dbReference type="OrthoDB" id="6139845at2759"/>
<dbReference type="Gene3D" id="1.10.510.10">
    <property type="entry name" value="Transferase(Phosphotransferase) domain 1"/>
    <property type="match status" value="1"/>
</dbReference>
<dbReference type="PANTHER" id="PTHR11909">
    <property type="entry name" value="CASEIN KINASE-RELATED"/>
    <property type="match status" value="1"/>
</dbReference>
<dbReference type="InterPro" id="IPR050235">
    <property type="entry name" value="CK1_Ser-Thr_kinase"/>
</dbReference>
<dbReference type="SUPFAM" id="SSF56112">
    <property type="entry name" value="Protein kinase-like (PK-like)"/>
    <property type="match status" value="1"/>
</dbReference>
<evidence type="ECO:0000313" key="1">
    <source>
        <dbReference type="EMBL" id="PAA60958.1"/>
    </source>
</evidence>
<evidence type="ECO:0000313" key="2">
    <source>
        <dbReference type="EMBL" id="PAA84576.1"/>
    </source>
</evidence>